<evidence type="ECO:0000256" key="1">
    <source>
        <dbReference type="SAM" id="Phobius"/>
    </source>
</evidence>
<feature type="transmembrane region" description="Helical" evidence="1">
    <location>
        <begin position="57"/>
        <end position="74"/>
    </location>
</feature>
<feature type="transmembrane region" description="Helical" evidence="1">
    <location>
        <begin position="94"/>
        <end position="113"/>
    </location>
</feature>
<evidence type="ECO:0000313" key="2">
    <source>
        <dbReference type="Proteomes" id="UP000095283"/>
    </source>
</evidence>
<accession>A0A1I7WM00</accession>
<reference evidence="3" key="1">
    <citation type="submission" date="2016-11" db="UniProtKB">
        <authorList>
            <consortium name="WormBaseParasite"/>
        </authorList>
    </citation>
    <scope>IDENTIFICATION</scope>
</reference>
<dbReference type="WBParaSite" id="Hba_06161">
    <property type="protein sequence ID" value="Hba_06161"/>
    <property type="gene ID" value="Hba_06161"/>
</dbReference>
<dbReference type="Proteomes" id="UP000095283">
    <property type="component" value="Unplaced"/>
</dbReference>
<keyword evidence="2" id="KW-1185">Reference proteome</keyword>
<evidence type="ECO:0000313" key="3">
    <source>
        <dbReference type="WBParaSite" id="Hba_06161"/>
    </source>
</evidence>
<protein>
    <submittedName>
        <fullName evidence="3">Uncharacterized protein</fullName>
    </submittedName>
</protein>
<organism evidence="2 3">
    <name type="scientific">Heterorhabditis bacteriophora</name>
    <name type="common">Entomopathogenic nematode worm</name>
    <dbReference type="NCBI Taxonomy" id="37862"/>
    <lineage>
        <taxon>Eukaryota</taxon>
        <taxon>Metazoa</taxon>
        <taxon>Ecdysozoa</taxon>
        <taxon>Nematoda</taxon>
        <taxon>Chromadorea</taxon>
        <taxon>Rhabditida</taxon>
        <taxon>Rhabditina</taxon>
        <taxon>Rhabditomorpha</taxon>
        <taxon>Strongyloidea</taxon>
        <taxon>Heterorhabditidae</taxon>
        <taxon>Heterorhabditis</taxon>
    </lineage>
</organism>
<keyword evidence="1" id="KW-1133">Transmembrane helix</keyword>
<keyword evidence="1" id="KW-0812">Transmembrane</keyword>
<name>A0A1I7WM00_HETBA</name>
<dbReference type="AlphaFoldDB" id="A0A1I7WM00"/>
<proteinExistence type="predicted"/>
<keyword evidence="1" id="KW-0472">Membrane</keyword>
<sequence>MPGQKAAGLRMKQFRCYPHLSCRSKIFITSSNTSNILEIFNIIFFGNSMHMYNIYKLKINNFFGLFFGNLAQGFSSDWWKDKLYLLPTLSVRVMYFMVSQLLSGLLIGHVVTFSHNSVDKYPGEKYILKMSFFAYIGL</sequence>